<evidence type="ECO:0000313" key="2">
    <source>
        <dbReference type="Proteomes" id="UP000254863"/>
    </source>
</evidence>
<dbReference type="AlphaFoldDB" id="A0A7H4N6Y7"/>
<gene>
    <name evidence="1" type="ORF">NCTC11685_02822</name>
</gene>
<organism evidence="1 2">
    <name type="scientific">Klebsiella michiganensis</name>
    <dbReference type="NCBI Taxonomy" id="1134687"/>
    <lineage>
        <taxon>Bacteria</taxon>
        <taxon>Pseudomonadati</taxon>
        <taxon>Pseudomonadota</taxon>
        <taxon>Gammaproteobacteria</taxon>
        <taxon>Enterobacterales</taxon>
        <taxon>Enterobacteriaceae</taxon>
        <taxon>Klebsiella/Raoultella group</taxon>
        <taxon>Klebsiella</taxon>
    </lineage>
</organism>
<name>A0A7H4N6Y7_9ENTR</name>
<reference evidence="1 2" key="1">
    <citation type="submission" date="2018-06" db="EMBL/GenBank/DDBJ databases">
        <authorList>
            <consortium name="Pathogen Informatics"/>
            <person name="Doyle S."/>
        </authorList>
    </citation>
    <scope>NUCLEOTIDE SEQUENCE [LARGE SCALE GENOMIC DNA]</scope>
    <source>
        <strain evidence="1 2">NCTC11685</strain>
    </source>
</reference>
<sequence length="59" mass="6807">MRASRREVCILSGRPTAKRPFCWLLHSITERYPEMPGDMVEVFRFIATLAGALREKGRV</sequence>
<accession>A0A7H4N6Y7</accession>
<protein>
    <submittedName>
        <fullName evidence="1">Glutamine amidotransferase</fullName>
    </submittedName>
</protein>
<evidence type="ECO:0000313" key="1">
    <source>
        <dbReference type="EMBL" id="STV79658.1"/>
    </source>
</evidence>
<proteinExistence type="predicted"/>
<comment type="caution">
    <text evidence="1">The sequence shown here is derived from an EMBL/GenBank/DDBJ whole genome shotgun (WGS) entry which is preliminary data.</text>
</comment>
<keyword evidence="1" id="KW-0315">Glutamine amidotransferase</keyword>
<dbReference type="GO" id="GO:0016740">
    <property type="term" value="F:transferase activity"/>
    <property type="evidence" value="ECO:0007669"/>
    <property type="project" value="UniProtKB-KW"/>
</dbReference>
<dbReference type="Proteomes" id="UP000254863">
    <property type="component" value="Unassembled WGS sequence"/>
</dbReference>
<dbReference type="EMBL" id="UGMS01000001">
    <property type="protein sequence ID" value="STV79658.1"/>
    <property type="molecule type" value="Genomic_DNA"/>
</dbReference>
<keyword evidence="1" id="KW-0808">Transferase</keyword>